<organism evidence="2">
    <name type="scientific">Cacopsylla melanoneura</name>
    <dbReference type="NCBI Taxonomy" id="428564"/>
    <lineage>
        <taxon>Eukaryota</taxon>
        <taxon>Metazoa</taxon>
        <taxon>Ecdysozoa</taxon>
        <taxon>Arthropoda</taxon>
        <taxon>Hexapoda</taxon>
        <taxon>Insecta</taxon>
        <taxon>Pterygota</taxon>
        <taxon>Neoptera</taxon>
        <taxon>Paraneoptera</taxon>
        <taxon>Hemiptera</taxon>
        <taxon>Sternorrhyncha</taxon>
        <taxon>Psylloidea</taxon>
        <taxon>Psyllidae</taxon>
        <taxon>Psyllinae</taxon>
        <taxon>Cacopsylla</taxon>
    </lineage>
</organism>
<evidence type="ECO:0000313" key="2">
    <source>
        <dbReference type="EMBL" id="CAG6780272.1"/>
    </source>
</evidence>
<dbReference type="InterPro" id="IPR000477">
    <property type="entry name" value="RT_dom"/>
</dbReference>
<proteinExistence type="predicted"/>
<evidence type="ECO:0000259" key="1">
    <source>
        <dbReference type="PROSITE" id="PS50878"/>
    </source>
</evidence>
<name>A0A8D9BBP9_9HEMI</name>
<dbReference type="Pfam" id="PF00078">
    <property type="entry name" value="RVT_1"/>
    <property type="match status" value="1"/>
</dbReference>
<feature type="domain" description="Reverse transcriptase" evidence="1">
    <location>
        <begin position="1"/>
        <end position="100"/>
    </location>
</feature>
<accession>A0A8D9BBP9</accession>
<dbReference type="PROSITE" id="PS50878">
    <property type="entry name" value="RT_POL"/>
    <property type="match status" value="1"/>
</dbReference>
<protein>
    <recommendedName>
        <fullName evidence="1">Reverse transcriptase domain-containing protein</fullName>
    </recommendedName>
</protein>
<sequence>MCGSSLSLCFDTLEHAVLLEKFKQIGITHPIFQNFFLNRKQLTRLGEVKSDLKDVRQGLVQGGVTSPTWFNLYTYDIQYVKRTGVLKMFADDSCIFIQMW</sequence>
<dbReference type="AlphaFoldDB" id="A0A8D9BBP9"/>
<dbReference type="EMBL" id="HBUF01617679">
    <property type="protein sequence ID" value="CAG6780272.1"/>
    <property type="molecule type" value="Transcribed_RNA"/>
</dbReference>
<reference evidence="2" key="1">
    <citation type="submission" date="2021-05" db="EMBL/GenBank/DDBJ databases">
        <authorList>
            <person name="Alioto T."/>
            <person name="Alioto T."/>
            <person name="Gomez Garrido J."/>
        </authorList>
    </citation>
    <scope>NUCLEOTIDE SEQUENCE</scope>
</reference>